<protein>
    <submittedName>
        <fullName evidence="1">RCG36868</fullName>
    </submittedName>
</protein>
<organism evidence="1 2">
    <name type="scientific">Rattus norvegicus</name>
    <name type="common">Rat</name>
    <dbReference type="NCBI Taxonomy" id="10116"/>
    <lineage>
        <taxon>Eukaryota</taxon>
        <taxon>Metazoa</taxon>
        <taxon>Chordata</taxon>
        <taxon>Craniata</taxon>
        <taxon>Vertebrata</taxon>
        <taxon>Euteleostomi</taxon>
        <taxon>Mammalia</taxon>
        <taxon>Eutheria</taxon>
        <taxon>Euarchontoglires</taxon>
        <taxon>Glires</taxon>
        <taxon>Rodentia</taxon>
        <taxon>Myomorpha</taxon>
        <taxon>Muroidea</taxon>
        <taxon>Muridae</taxon>
        <taxon>Murinae</taxon>
        <taxon>Rattus</taxon>
    </lineage>
</organism>
<dbReference type="AlphaFoldDB" id="A6HUF4"/>
<accession>A6HUF4</accession>
<proteinExistence type="predicted"/>
<gene>
    <name evidence="1" type="ORF">rCG_36868</name>
</gene>
<reference evidence="1 2" key="1">
    <citation type="submission" date="2005-07" db="EMBL/GenBank/DDBJ databases">
        <authorList>
            <person name="Mural R.J."/>
            <person name="Li P.W."/>
            <person name="Adams M.D."/>
            <person name="Amanatides P.G."/>
            <person name="Baden-Tillson H."/>
            <person name="Barnstead M."/>
            <person name="Chin S.H."/>
            <person name="Dew I."/>
            <person name="Evans C.A."/>
            <person name="Ferriera S."/>
            <person name="Flanigan M."/>
            <person name="Fosler C."/>
            <person name="Glodek A."/>
            <person name="Gu Z."/>
            <person name="Holt R.A."/>
            <person name="Jennings D."/>
            <person name="Kraft C.L."/>
            <person name="Lu F."/>
            <person name="Nguyen T."/>
            <person name="Nusskern D.R."/>
            <person name="Pfannkoch C.M."/>
            <person name="Sitter C."/>
            <person name="Sutton G.G."/>
            <person name="Venter J.C."/>
            <person name="Wang Z."/>
            <person name="Woodage T."/>
            <person name="Zheng X.H."/>
            <person name="Zhong F."/>
        </authorList>
    </citation>
    <scope>NUCLEOTIDE SEQUENCE [LARGE SCALE GENOMIC DNA]</scope>
    <source>
        <strain>BN</strain>
        <strain evidence="2">Sprague-Dawley</strain>
    </source>
</reference>
<name>A6HUF4_RAT</name>
<evidence type="ECO:0000313" key="2">
    <source>
        <dbReference type="Proteomes" id="UP000234681"/>
    </source>
</evidence>
<sequence>MCECFSKVSCLVKVHNGIKPWHRIFNIMMSV</sequence>
<evidence type="ECO:0000313" key="1">
    <source>
        <dbReference type="EMBL" id="EDM02517.1"/>
    </source>
</evidence>
<dbReference type="EMBL" id="CH473951">
    <property type="protein sequence ID" value="EDM02517.1"/>
    <property type="molecule type" value="Genomic_DNA"/>
</dbReference>
<dbReference type="Proteomes" id="UP000234681">
    <property type="component" value="Chromosome 15"/>
</dbReference>